<dbReference type="InterPro" id="IPR031975">
    <property type="entry name" value="Pilin_GH"/>
</dbReference>
<dbReference type="EMBL" id="JBBLXS010000572">
    <property type="protein sequence ID" value="MEK0188302.1"/>
    <property type="molecule type" value="Genomic_DNA"/>
</dbReference>
<evidence type="ECO:0000313" key="1">
    <source>
        <dbReference type="EMBL" id="MEK0188302.1"/>
    </source>
</evidence>
<gene>
    <name evidence="1" type="ORF">WMG39_26175</name>
</gene>
<evidence type="ECO:0000313" key="2">
    <source>
        <dbReference type="Proteomes" id="UP001384579"/>
    </source>
</evidence>
<reference evidence="1 2" key="1">
    <citation type="journal article" date="2020" name="Harmful Algae">
        <title>Molecular and morphological characterization of a novel dihydroanatoxin-a producing Microcoleus species (cyanobacteria) from the Russian River, California, USA.</title>
        <authorList>
            <person name="Conklin K.Y."/>
            <person name="Stancheva R."/>
            <person name="Otten T.G."/>
            <person name="Fadness R."/>
            <person name="Boyer G.L."/>
            <person name="Read B."/>
            <person name="Zhang X."/>
            <person name="Sheath R.G."/>
        </authorList>
    </citation>
    <scope>NUCLEOTIDE SEQUENCE [LARGE SCALE GENOMIC DNA]</scope>
    <source>
        <strain evidence="1 2">PTRS2</strain>
    </source>
</reference>
<keyword evidence="2" id="KW-1185">Reference proteome</keyword>
<name>A0ABU8YV05_9CYAN</name>
<comment type="caution">
    <text evidence="1">The sequence shown here is derived from an EMBL/GenBank/DDBJ whole genome shotgun (WGS) entry which is preliminary data.</text>
</comment>
<sequence length="172" mass="18692">MTKKQELMRSLIGNGCRLLLICMFMTLIDLPSTLSYLSQRDKAKESEAKIYVGLMNKGQQAYFAENSVFGTSIEALGLGLKTETANYKYSVRITKKAAFSYGVSKRKESKGYAGGVFVVSAKEVDPNGAKHEILTTQSIICEADKPGTIQPAEPTYKNGEVVCGKGTTAVTK</sequence>
<accession>A0ABU8YV05</accession>
<organism evidence="1 2">
    <name type="scientific">Microcoleus anatoxicus PTRS2</name>
    <dbReference type="NCBI Taxonomy" id="2705321"/>
    <lineage>
        <taxon>Bacteria</taxon>
        <taxon>Bacillati</taxon>
        <taxon>Cyanobacteriota</taxon>
        <taxon>Cyanophyceae</taxon>
        <taxon>Oscillatoriophycideae</taxon>
        <taxon>Oscillatoriales</taxon>
        <taxon>Microcoleaceae</taxon>
        <taxon>Microcoleus</taxon>
        <taxon>Microcoleus anatoxicus</taxon>
    </lineage>
</organism>
<protein>
    <submittedName>
        <fullName evidence="1">Type IV pilin-like G/H family protein</fullName>
    </submittedName>
</protein>
<dbReference type="Proteomes" id="UP001384579">
    <property type="component" value="Unassembled WGS sequence"/>
</dbReference>
<dbReference type="Pfam" id="PF16734">
    <property type="entry name" value="Pilin_GH"/>
    <property type="match status" value="1"/>
</dbReference>
<dbReference type="RefSeq" id="WP_340519164.1">
    <property type="nucleotide sequence ID" value="NZ_JBBLXS010000572.1"/>
</dbReference>
<proteinExistence type="predicted"/>